<name>A0ABS2NTL3_9FIRM</name>
<dbReference type="InterPro" id="IPR012337">
    <property type="entry name" value="RNaseH-like_sf"/>
</dbReference>
<dbReference type="EMBL" id="JAFBEE010000026">
    <property type="protein sequence ID" value="MBM7616161.1"/>
    <property type="molecule type" value="Genomic_DNA"/>
</dbReference>
<dbReference type="PROSITE" id="PS50994">
    <property type="entry name" value="INTEGRASE"/>
    <property type="match status" value="1"/>
</dbReference>
<dbReference type="NCBIfam" id="NF033563">
    <property type="entry name" value="transpos_IS30"/>
    <property type="match status" value="1"/>
</dbReference>
<accession>A0ABS2NTL3</accession>
<comment type="caution">
    <text evidence="2">The sequence shown here is derived from an EMBL/GenBank/DDBJ whole genome shotgun (WGS) entry which is preliminary data.</text>
</comment>
<feature type="domain" description="Integrase catalytic" evidence="1">
    <location>
        <begin position="138"/>
        <end position="301"/>
    </location>
</feature>
<proteinExistence type="predicted"/>
<keyword evidence="3" id="KW-1185">Reference proteome</keyword>
<dbReference type="Gene3D" id="3.30.420.10">
    <property type="entry name" value="Ribonuclease H-like superfamily/Ribonuclease H"/>
    <property type="match status" value="1"/>
</dbReference>
<dbReference type="SUPFAM" id="SSF53098">
    <property type="entry name" value="Ribonuclease H-like"/>
    <property type="match status" value="1"/>
</dbReference>
<evidence type="ECO:0000313" key="2">
    <source>
        <dbReference type="EMBL" id="MBM7616161.1"/>
    </source>
</evidence>
<organism evidence="2 3">
    <name type="scientific">Alkaliphilus hydrothermalis</name>
    <dbReference type="NCBI Taxonomy" id="1482730"/>
    <lineage>
        <taxon>Bacteria</taxon>
        <taxon>Bacillati</taxon>
        <taxon>Bacillota</taxon>
        <taxon>Clostridia</taxon>
        <taxon>Peptostreptococcales</taxon>
        <taxon>Natronincolaceae</taxon>
        <taxon>Alkaliphilus</taxon>
    </lineage>
</organism>
<dbReference type="PANTHER" id="PTHR10948">
    <property type="entry name" value="TRANSPOSASE"/>
    <property type="match status" value="1"/>
</dbReference>
<dbReference type="InterPro" id="IPR053392">
    <property type="entry name" value="Transposase_IS30-like"/>
</dbReference>
<gene>
    <name evidence="2" type="ORF">JOC73_002737</name>
</gene>
<dbReference type="InterPro" id="IPR001584">
    <property type="entry name" value="Integrase_cat-core"/>
</dbReference>
<dbReference type="PANTHER" id="PTHR10948:SF23">
    <property type="entry name" value="TRANSPOSASE INSI FOR INSERTION SEQUENCE ELEMENT IS30A-RELATED"/>
    <property type="match status" value="1"/>
</dbReference>
<reference evidence="2 3" key="1">
    <citation type="submission" date="2021-01" db="EMBL/GenBank/DDBJ databases">
        <title>Genomic Encyclopedia of Type Strains, Phase IV (KMG-IV): sequencing the most valuable type-strain genomes for metagenomic binning, comparative biology and taxonomic classification.</title>
        <authorList>
            <person name="Goeker M."/>
        </authorList>
    </citation>
    <scope>NUCLEOTIDE SEQUENCE [LARGE SCALE GENOMIC DNA]</scope>
    <source>
        <strain evidence="2 3">DSM 25890</strain>
    </source>
</reference>
<dbReference type="RefSeq" id="WP_204404111.1">
    <property type="nucleotide sequence ID" value="NZ_JAFBEE010000026.1"/>
</dbReference>
<dbReference type="Proteomes" id="UP001314796">
    <property type="component" value="Unassembled WGS sequence"/>
</dbReference>
<dbReference type="InterPro" id="IPR036397">
    <property type="entry name" value="RNaseH_sf"/>
</dbReference>
<evidence type="ECO:0000313" key="3">
    <source>
        <dbReference type="Proteomes" id="UP001314796"/>
    </source>
</evidence>
<sequence>MSLKPPYVCNGCDKLRSCTLTKSLYSASAAQKQYELCRSESRSGINISEEEVFRLDHFISPLIEKGQSIHHICTTHRDSIMHSEKSIYNYIDYNLFSARNIDLPRKVRYRPRKKSSQHFKVDRSCRIGRTYEDFLNFIKEHPDTPIVQMDSVEGTKGGKVLLTIHFTSSQYMLAFIRDSNTSRSVIDIFENLYWELNPDIFSELFPVILTDNGSEFSNPLAIEFDKAGNRRTYIFYCNPSAPYEKGSAENNHEFIRRIVPKGHSFNSYLQEDISLMMSHINSYGRKKLNDRSPHSVFNFLHGADTLEKLNAKLIPAKDIVLNTKLLKK</sequence>
<evidence type="ECO:0000259" key="1">
    <source>
        <dbReference type="PROSITE" id="PS50994"/>
    </source>
</evidence>
<protein>
    <submittedName>
        <fullName evidence="2">IS30 family transposase</fullName>
    </submittedName>
</protein>
<dbReference type="InterPro" id="IPR051917">
    <property type="entry name" value="Transposase-Integrase"/>
</dbReference>